<gene>
    <name evidence="2" type="ORF">GCK32_017448</name>
</gene>
<comment type="caution">
    <text evidence="2">The sequence shown here is derived from an EMBL/GenBank/DDBJ whole genome shotgun (WGS) entry which is preliminary data.</text>
</comment>
<feature type="signal peptide" evidence="1">
    <location>
        <begin position="1"/>
        <end position="18"/>
    </location>
</feature>
<dbReference type="EMBL" id="WIXE01006818">
    <property type="protein sequence ID" value="KAK5980952.1"/>
    <property type="molecule type" value="Genomic_DNA"/>
</dbReference>
<dbReference type="AlphaFoldDB" id="A0AAN8FU03"/>
<reference evidence="2 3" key="1">
    <citation type="submission" date="2019-10" db="EMBL/GenBank/DDBJ databases">
        <title>Assembly and Annotation for the nematode Trichostrongylus colubriformis.</title>
        <authorList>
            <person name="Martin J."/>
        </authorList>
    </citation>
    <scope>NUCLEOTIDE SEQUENCE [LARGE SCALE GENOMIC DNA]</scope>
    <source>
        <strain evidence="2">G859</strain>
        <tissue evidence="2">Whole worm</tissue>
    </source>
</reference>
<name>A0AAN8FU03_TRICO</name>
<evidence type="ECO:0000313" key="2">
    <source>
        <dbReference type="EMBL" id="KAK5980952.1"/>
    </source>
</evidence>
<sequence length="148" mass="17277">MFILKLTAFLCIFVQAIAYSRNEGPIEEDLINFGVDFYSWLVLGYEVNQIQSMKLQDKYEKLFKNNAVLSEYKRRIVDNPGKSTEERLLALSVYYILAQVGFNEMTGREGMAQLKEILEKSSKDTREDWMKEMEKFHAERAAGKLKNE</sequence>
<keyword evidence="1" id="KW-0732">Signal</keyword>
<protein>
    <submittedName>
        <fullName evidence="2">Uncharacterized protein</fullName>
    </submittedName>
</protein>
<feature type="chain" id="PRO_5042880640" evidence="1">
    <location>
        <begin position="19"/>
        <end position="148"/>
    </location>
</feature>
<dbReference type="Proteomes" id="UP001331761">
    <property type="component" value="Unassembled WGS sequence"/>
</dbReference>
<accession>A0AAN8FU03</accession>
<proteinExistence type="predicted"/>
<evidence type="ECO:0000313" key="3">
    <source>
        <dbReference type="Proteomes" id="UP001331761"/>
    </source>
</evidence>
<evidence type="ECO:0000256" key="1">
    <source>
        <dbReference type="SAM" id="SignalP"/>
    </source>
</evidence>
<organism evidence="2 3">
    <name type="scientific">Trichostrongylus colubriformis</name>
    <name type="common">Black scour worm</name>
    <dbReference type="NCBI Taxonomy" id="6319"/>
    <lineage>
        <taxon>Eukaryota</taxon>
        <taxon>Metazoa</taxon>
        <taxon>Ecdysozoa</taxon>
        <taxon>Nematoda</taxon>
        <taxon>Chromadorea</taxon>
        <taxon>Rhabditida</taxon>
        <taxon>Rhabditina</taxon>
        <taxon>Rhabditomorpha</taxon>
        <taxon>Strongyloidea</taxon>
        <taxon>Trichostrongylidae</taxon>
        <taxon>Trichostrongylus</taxon>
    </lineage>
</organism>
<keyword evidence="3" id="KW-1185">Reference proteome</keyword>